<reference evidence="1" key="1">
    <citation type="submission" date="2020-04" db="EMBL/GenBank/DDBJ databases">
        <authorList>
            <person name="Chiriac C."/>
            <person name="Salcher M."/>
            <person name="Ghai R."/>
            <person name="Kavagutti S V."/>
        </authorList>
    </citation>
    <scope>NUCLEOTIDE SEQUENCE</scope>
</reference>
<sequence>MTDISELAKRVDAFLESYKDSDDYMERLFGPFPYLKTPPFFAFRAKRKERELNERLSSFGLPKISEEVRTRFYSQWQDFDEDAGFFVHRRWIVAFGFSREDYQAMLRETGQ</sequence>
<dbReference type="EMBL" id="LR796349">
    <property type="protein sequence ID" value="CAB4138730.1"/>
    <property type="molecule type" value="Genomic_DNA"/>
</dbReference>
<proteinExistence type="predicted"/>
<name>A0A6J5M157_9CAUD</name>
<gene>
    <name evidence="1" type="ORF">UFOVP344_2</name>
</gene>
<accession>A0A6J5M157</accession>
<protein>
    <submittedName>
        <fullName evidence="1">Uncharacterized protein</fullName>
    </submittedName>
</protein>
<organism evidence="1">
    <name type="scientific">uncultured Caudovirales phage</name>
    <dbReference type="NCBI Taxonomy" id="2100421"/>
    <lineage>
        <taxon>Viruses</taxon>
        <taxon>Duplodnaviria</taxon>
        <taxon>Heunggongvirae</taxon>
        <taxon>Uroviricota</taxon>
        <taxon>Caudoviricetes</taxon>
        <taxon>Peduoviridae</taxon>
        <taxon>Maltschvirus</taxon>
        <taxon>Maltschvirus maltsch</taxon>
    </lineage>
</organism>
<evidence type="ECO:0000313" key="1">
    <source>
        <dbReference type="EMBL" id="CAB4138730.1"/>
    </source>
</evidence>